<dbReference type="Gene3D" id="3.40.630.10">
    <property type="entry name" value="Zn peptidases"/>
    <property type="match status" value="1"/>
</dbReference>
<dbReference type="OrthoDB" id="527673at2"/>
<evidence type="ECO:0000256" key="1">
    <source>
        <dbReference type="ARBA" id="ARBA00001947"/>
    </source>
</evidence>
<proteinExistence type="predicted"/>
<keyword evidence="7" id="KW-1185">Reference proteome</keyword>
<dbReference type="InterPro" id="IPR055438">
    <property type="entry name" value="AstE_AspA_cat"/>
</dbReference>
<evidence type="ECO:0000313" key="6">
    <source>
        <dbReference type="EMBL" id="ATX75986.1"/>
    </source>
</evidence>
<evidence type="ECO:0000259" key="5">
    <source>
        <dbReference type="Pfam" id="PF24827"/>
    </source>
</evidence>
<dbReference type="Pfam" id="PF24827">
    <property type="entry name" value="AstE_AspA_cat"/>
    <property type="match status" value="1"/>
</dbReference>
<dbReference type="PANTHER" id="PTHR37326">
    <property type="entry name" value="BLL3975 PROTEIN"/>
    <property type="match status" value="1"/>
</dbReference>
<name>A0A2K8KSV3_9GAMM</name>
<keyword evidence="3" id="KW-0378">Hydrolase</keyword>
<dbReference type="PANTHER" id="PTHR37326:SF1">
    <property type="entry name" value="BLL3975 PROTEIN"/>
    <property type="match status" value="1"/>
</dbReference>
<accession>A0A2K8KSV3</accession>
<reference evidence="6 7" key="1">
    <citation type="journal article" date="2017" name="Environ. Microbiol.">
        <title>Genomic and physiological analyses of 'Reinekea forsetii' reveal a versatile opportunistic lifestyle during spring algae blooms.</title>
        <authorList>
            <person name="Avci B."/>
            <person name="Hahnke R.L."/>
            <person name="Chafee M."/>
            <person name="Fischer T."/>
            <person name="Gruber-Vodicka H."/>
            <person name="Tegetmeyer H.E."/>
            <person name="Harder J."/>
            <person name="Fuchs B.M."/>
            <person name="Amann R.I."/>
            <person name="Teeling H."/>
        </authorList>
    </citation>
    <scope>NUCLEOTIDE SEQUENCE [LARGE SCALE GENOMIC DNA]</scope>
    <source>
        <strain evidence="6 7">Hel1_31_D35</strain>
    </source>
</reference>
<keyword evidence="4" id="KW-0862">Zinc</keyword>
<dbReference type="InterPro" id="IPR053138">
    <property type="entry name" value="N-alpha-Ac-DABA_deacetylase"/>
</dbReference>
<dbReference type="Proteomes" id="UP000229757">
    <property type="component" value="Chromosome"/>
</dbReference>
<dbReference type="GO" id="GO:0046872">
    <property type="term" value="F:metal ion binding"/>
    <property type="evidence" value="ECO:0007669"/>
    <property type="project" value="UniProtKB-KW"/>
</dbReference>
<comment type="cofactor">
    <cofactor evidence="1">
        <name>Zn(2+)</name>
        <dbReference type="ChEBI" id="CHEBI:29105"/>
    </cofactor>
</comment>
<dbReference type="RefSeq" id="WP_158524283.1">
    <property type="nucleotide sequence ID" value="NZ_CP011797.1"/>
</dbReference>
<gene>
    <name evidence="6" type="ORF">REIFOR_00818</name>
</gene>
<organism evidence="6 7">
    <name type="scientific">Reinekea forsetii</name>
    <dbReference type="NCBI Taxonomy" id="1336806"/>
    <lineage>
        <taxon>Bacteria</taxon>
        <taxon>Pseudomonadati</taxon>
        <taxon>Pseudomonadota</taxon>
        <taxon>Gammaproteobacteria</taxon>
        <taxon>Oceanospirillales</taxon>
        <taxon>Saccharospirillaceae</taxon>
        <taxon>Reinekea</taxon>
    </lineage>
</organism>
<dbReference type="GO" id="GO:0016788">
    <property type="term" value="F:hydrolase activity, acting on ester bonds"/>
    <property type="evidence" value="ECO:0007669"/>
    <property type="project" value="InterPro"/>
</dbReference>
<keyword evidence="2" id="KW-0479">Metal-binding</keyword>
<dbReference type="EMBL" id="CP011797">
    <property type="protein sequence ID" value="ATX75986.1"/>
    <property type="molecule type" value="Genomic_DNA"/>
</dbReference>
<evidence type="ECO:0000256" key="3">
    <source>
        <dbReference type="ARBA" id="ARBA00022801"/>
    </source>
</evidence>
<evidence type="ECO:0000256" key="2">
    <source>
        <dbReference type="ARBA" id="ARBA00022723"/>
    </source>
</evidence>
<evidence type="ECO:0000313" key="7">
    <source>
        <dbReference type="Proteomes" id="UP000229757"/>
    </source>
</evidence>
<dbReference type="CDD" id="cd06250">
    <property type="entry name" value="M14_PaAOTO_like"/>
    <property type="match status" value="1"/>
</dbReference>
<protein>
    <submittedName>
        <fullName evidence="6">Succinylglutamate desuccinylase/aspartoacylase</fullName>
    </submittedName>
</protein>
<evidence type="ECO:0000256" key="4">
    <source>
        <dbReference type="ARBA" id="ARBA00022833"/>
    </source>
</evidence>
<dbReference type="KEGG" id="rfo:REIFOR_00818"/>
<dbReference type="AlphaFoldDB" id="A0A2K8KSV3"/>
<feature type="domain" description="Succinylglutamate desuccinylase/Aspartoacylase catalytic" evidence="5">
    <location>
        <begin position="30"/>
        <end position="196"/>
    </location>
</feature>
<dbReference type="SUPFAM" id="SSF53187">
    <property type="entry name" value="Zn-dependent exopeptidases"/>
    <property type="match status" value="1"/>
</dbReference>
<sequence>MSYQSIALPSAAVGNQSHLGVHRFGPSGAKKVYIQAGLHADEHPGLLVAQYLIGQFAQLEQQQLLLAEIVLVPFANPIGLRQRTFGHLTGRCDWHTGQNFNRGMALDSAALIESLRPELGEDGEHNSRLLRAAMLHQVAQRSGQMEIATLHKTLLSLSIDADLVLDLHCDEVALPHLFYGQHQPEMGAQLAHCLGYDICLGEDVRGTVAFDGTHTQPWVVLQAEFPDHPFANPCFAATIELRGRNDVSAALAQQDSQGIVHFLAEQGLITTSEYQPPACTPQQHGVDQVSLILASHAGLVTYSRALGEWLAAGDLIAEIVILDGPEPQTVAVRSPSAGRLFSQTNHFVTAPGQVIAMVATHESQNSPGTQLAF</sequence>